<dbReference type="PANTHER" id="PTHR33710">
    <property type="entry name" value="BNAC02G09200D PROTEIN"/>
    <property type="match status" value="1"/>
</dbReference>
<keyword evidence="1" id="KW-0695">RNA-directed DNA polymerase</keyword>
<dbReference type="InterPro" id="IPR036691">
    <property type="entry name" value="Endo/exonu/phosph_ase_sf"/>
</dbReference>
<protein>
    <submittedName>
        <fullName evidence="1">RNA-directed DNA polymerase, eukaryota</fullName>
    </submittedName>
</protein>
<dbReference type="PANTHER" id="PTHR33710:SF64">
    <property type="entry name" value="ENDONUCLEASE_EXONUCLEASE_PHOSPHATASE DOMAIN-CONTAINING PROTEIN"/>
    <property type="match status" value="1"/>
</dbReference>
<keyword evidence="1" id="KW-0548">Nucleotidyltransferase</keyword>
<gene>
    <name evidence="1" type="ORF">Tci_039040</name>
</gene>
<name>A0A6L2M390_TANCI</name>
<comment type="caution">
    <text evidence="1">The sequence shown here is derived from an EMBL/GenBank/DDBJ whole genome shotgun (WGS) entry which is preliminary data.</text>
</comment>
<sequence length="353" mass="40205">MGDFNEVRSESKRFASVFNPQGASAFNNFISSAGLIDLPLEGYSFTWAHKSASMMSKLDCFLISEGLIELFSHLSATCLDGNLSDHRPIPLPESIYDYGPSPFRFFHSWFIMKGFDSFVENTWKSLTVVEDNGLIRLKKKLQALKYAIKEWSKEAKKKSTDKKLTLQHSLLEIDKLNDRGMSNEEILNKKRTLVNELQEINSKNAIEISQKSKIYVFMAIKELFVNGYFPRGCNFSFIALIPKIQDAKYAFDSVKYDYLDETLKAFGFGQKWCRWINGCLNNAMGWSSYPFKVDAHLDSTLSLSIYMAPMGVLNKLESARQNFFNGIDGSNRNTTWIGWNKVLASKKNGGFGF</sequence>
<dbReference type="Gene3D" id="3.60.10.10">
    <property type="entry name" value="Endonuclease/exonuclease/phosphatase"/>
    <property type="match status" value="1"/>
</dbReference>
<dbReference type="AlphaFoldDB" id="A0A6L2M390"/>
<proteinExistence type="predicted"/>
<dbReference type="GO" id="GO:0003964">
    <property type="term" value="F:RNA-directed DNA polymerase activity"/>
    <property type="evidence" value="ECO:0007669"/>
    <property type="project" value="UniProtKB-KW"/>
</dbReference>
<dbReference type="EMBL" id="BKCJ010005495">
    <property type="protein sequence ID" value="GEU67062.1"/>
    <property type="molecule type" value="Genomic_DNA"/>
</dbReference>
<evidence type="ECO:0000313" key="1">
    <source>
        <dbReference type="EMBL" id="GEU67062.1"/>
    </source>
</evidence>
<reference evidence="1" key="1">
    <citation type="journal article" date="2019" name="Sci. Rep.">
        <title>Draft genome of Tanacetum cinerariifolium, the natural source of mosquito coil.</title>
        <authorList>
            <person name="Yamashiro T."/>
            <person name="Shiraishi A."/>
            <person name="Satake H."/>
            <person name="Nakayama K."/>
        </authorList>
    </citation>
    <scope>NUCLEOTIDE SEQUENCE</scope>
</reference>
<accession>A0A6L2M390</accession>
<dbReference type="SUPFAM" id="SSF56219">
    <property type="entry name" value="DNase I-like"/>
    <property type="match status" value="1"/>
</dbReference>
<organism evidence="1">
    <name type="scientific">Tanacetum cinerariifolium</name>
    <name type="common">Dalmatian daisy</name>
    <name type="synonym">Chrysanthemum cinerariifolium</name>
    <dbReference type="NCBI Taxonomy" id="118510"/>
    <lineage>
        <taxon>Eukaryota</taxon>
        <taxon>Viridiplantae</taxon>
        <taxon>Streptophyta</taxon>
        <taxon>Embryophyta</taxon>
        <taxon>Tracheophyta</taxon>
        <taxon>Spermatophyta</taxon>
        <taxon>Magnoliopsida</taxon>
        <taxon>eudicotyledons</taxon>
        <taxon>Gunneridae</taxon>
        <taxon>Pentapetalae</taxon>
        <taxon>asterids</taxon>
        <taxon>campanulids</taxon>
        <taxon>Asterales</taxon>
        <taxon>Asteraceae</taxon>
        <taxon>Asteroideae</taxon>
        <taxon>Anthemideae</taxon>
        <taxon>Anthemidinae</taxon>
        <taxon>Tanacetum</taxon>
    </lineage>
</organism>
<keyword evidence="1" id="KW-0808">Transferase</keyword>